<dbReference type="PANTHER" id="PTHR34780:SF5">
    <property type="entry name" value="OS02G0733900 PROTEIN"/>
    <property type="match status" value="1"/>
</dbReference>
<dbReference type="EMBL" id="KK198763">
    <property type="protein sequence ID" value="KCW48618.1"/>
    <property type="molecule type" value="Genomic_DNA"/>
</dbReference>
<dbReference type="KEGG" id="egr:104425848"/>
<name>A0A059A476_EUCGR</name>
<proteinExistence type="predicted"/>
<dbReference type="OrthoDB" id="1879501at2759"/>
<gene>
    <name evidence="2" type="ORF">EUGRSUZ_K02282</name>
</gene>
<sequence length="90" mass="10162">MEQRNDDDRSRNGNRGGETEEKNKVVRDAGFPVHSQVRKIKEELEATAVDWSTVQPEMRPVLRAREVIKRQRSRSPLGLAAGRPISVGDP</sequence>
<feature type="region of interest" description="Disordered" evidence="1">
    <location>
        <begin position="69"/>
        <end position="90"/>
    </location>
</feature>
<reference evidence="2" key="1">
    <citation type="submission" date="2013-07" db="EMBL/GenBank/DDBJ databases">
        <title>The genome of Eucalyptus grandis.</title>
        <authorList>
            <person name="Schmutz J."/>
            <person name="Hayes R."/>
            <person name="Myburg A."/>
            <person name="Tuskan G."/>
            <person name="Grattapaglia D."/>
            <person name="Rokhsar D.S."/>
        </authorList>
    </citation>
    <scope>NUCLEOTIDE SEQUENCE</scope>
    <source>
        <tissue evidence="2">Leaf extractions</tissue>
    </source>
</reference>
<feature type="region of interest" description="Disordered" evidence="1">
    <location>
        <begin position="1"/>
        <end position="30"/>
    </location>
</feature>
<dbReference type="Gramene" id="KCW48618">
    <property type="protein sequence ID" value="KCW48618"/>
    <property type="gene ID" value="EUGRSUZ_K02282"/>
</dbReference>
<dbReference type="AlphaFoldDB" id="A0A059A476"/>
<dbReference type="eggNOG" id="ENOG502SAQC">
    <property type="taxonomic scope" value="Eukaryota"/>
</dbReference>
<dbReference type="PANTHER" id="PTHR34780">
    <property type="entry name" value="OS08G0427800 PROTEIN"/>
    <property type="match status" value="1"/>
</dbReference>
<evidence type="ECO:0000313" key="2">
    <source>
        <dbReference type="EMBL" id="KCW48618.1"/>
    </source>
</evidence>
<dbReference type="OMA" id="MEHRRGN"/>
<evidence type="ECO:0000256" key="1">
    <source>
        <dbReference type="SAM" id="MobiDB-lite"/>
    </source>
</evidence>
<organism evidence="2">
    <name type="scientific">Eucalyptus grandis</name>
    <name type="common">Flooded gum</name>
    <dbReference type="NCBI Taxonomy" id="71139"/>
    <lineage>
        <taxon>Eukaryota</taxon>
        <taxon>Viridiplantae</taxon>
        <taxon>Streptophyta</taxon>
        <taxon>Embryophyta</taxon>
        <taxon>Tracheophyta</taxon>
        <taxon>Spermatophyta</taxon>
        <taxon>Magnoliopsida</taxon>
        <taxon>eudicotyledons</taxon>
        <taxon>Gunneridae</taxon>
        <taxon>Pentapetalae</taxon>
        <taxon>rosids</taxon>
        <taxon>malvids</taxon>
        <taxon>Myrtales</taxon>
        <taxon>Myrtaceae</taxon>
        <taxon>Myrtoideae</taxon>
        <taxon>Eucalypteae</taxon>
        <taxon>Eucalyptus</taxon>
    </lineage>
</organism>
<dbReference type="InParanoid" id="A0A059A476"/>
<accession>A0A059A476</accession>
<dbReference type="FunCoup" id="A0A059A476">
    <property type="interactions" value="2"/>
</dbReference>
<feature type="compositionally biased region" description="Basic and acidic residues" evidence="1">
    <location>
        <begin position="1"/>
        <end position="27"/>
    </location>
</feature>
<protein>
    <submittedName>
        <fullName evidence="2">Uncharacterized protein</fullName>
    </submittedName>
</protein>